<dbReference type="InterPro" id="IPR011010">
    <property type="entry name" value="DNA_brk_join_enz"/>
</dbReference>
<dbReference type="PROSITE" id="PS51900">
    <property type="entry name" value="CB"/>
    <property type="match status" value="1"/>
</dbReference>
<evidence type="ECO:0000256" key="1">
    <source>
        <dbReference type="ARBA" id="ARBA00008857"/>
    </source>
</evidence>
<evidence type="ECO:0000256" key="5">
    <source>
        <dbReference type="PROSITE-ProRule" id="PRU01248"/>
    </source>
</evidence>
<keyword evidence="2" id="KW-0229">DNA integration</keyword>
<dbReference type="SUPFAM" id="SSF56349">
    <property type="entry name" value="DNA breaking-rejoining enzymes"/>
    <property type="match status" value="1"/>
</dbReference>
<evidence type="ECO:0000313" key="9">
    <source>
        <dbReference type="Proteomes" id="UP001623041"/>
    </source>
</evidence>
<dbReference type="Gene3D" id="1.10.443.10">
    <property type="entry name" value="Intergrase catalytic core"/>
    <property type="match status" value="1"/>
</dbReference>
<dbReference type="InterPro" id="IPR013762">
    <property type="entry name" value="Integrase-like_cat_sf"/>
</dbReference>
<comment type="caution">
    <text evidence="8">The sequence shown here is derived from an EMBL/GenBank/DDBJ whole genome shotgun (WGS) entry which is preliminary data.</text>
</comment>
<dbReference type="Proteomes" id="UP001623041">
    <property type="component" value="Unassembled WGS sequence"/>
</dbReference>
<dbReference type="PANTHER" id="PTHR30349:SF64">
    <property type="entry name" value="PROPHAGE INTEGRASE INTD-RELATED"/>
    <property type="match status" value="1"/>
</dbReference>
<name>A0ABW8RPL2_9BACI</name>
<dbReference type="Pfam" id="PF14657">
    <property type="entry name" value="Arm-DNA-bind_4"/>
    <property type="match status" value="1"/>
</dbReference>
<dbReference type="RefSeq" id="WP_406583841.1">
    <property type="nucleotide sequence ID" value="NZ_JBJHQH010000050.1"/>
</dbReference>
<evidence type="ECO:0000259" key="7">
    <source>
        <dbReference type="PROSITE" id="PS51900"/>
    </source>
</evidence>
<dbReference type="InterPro" id="IPR002104">
    <property type="entry name" value="Integrase_catalytic"/>
</dbReference>
<evidence type="ECO:0000259" key="6">
    <source>
        <dbReference type="PROSITE" id="PS51898"/>
    </source>
</evidence>
<reference evidence="8 9" key="1">
    <citation type="submission" date="2024-11" db="EMBL/GenBank/DDBJ databases">
        <authorList>
            <person name="Lucas J.A."/>
        </authorList>
    </citation>
    <scope>NUCLEOTIDE SEQUENCE [LARGE SCALE GENOMIC DNA]</scope>
    <source>
        <strain evidence="8 9">Z 5.4</strain>
    </source>
</reference>
<dbReference type="EMBL" id="JBJHQH010000050">
    <property type="protein sequence ID" value="MFK9095458.1"/>
    <property type="molecule type" value="Genomic_DNA"/>
</dbReference>
<sequence length="376" mass="43559">MKGTVFKRGDTWTYVVDIGRDPKTGKRKQKSKGGFRTKKEADSSLRKLLIEVEEERYLEPSKEIFSTYFEKWFFRHYAKRVSITTYNSKKYVVKKHLIEDNIFNIKPISKITTKDIDDFFDIKLDEGLGPAYIRIMHNLLRQAFEQAKIWNMINFNPVINASPPPIKDCDIDTWTKDEVSHFLKCIRSESIYIAFVIAIYTGLRRGEVLGLKWEDIDFKTQVINIRRSLACTENGLILKEVKTKSSRRQISISPFVINELLAHKEQQDSLKKRLGLIFKEEDLIITDELGGRKDPRNLLRQMERLIKKAGVKRISFHGIRHTHATLMLTNGENIKVVADRLGHSRASTTLNFYAHSIPAMDANAAISFENFLNNDC</sequence>
<dbReference type="InterPro" id="IPR004107">
    <property type="entry name" value="Integrase_SAM-like_N"/>
</dbReference>
<evidence type="ECO:0000313" key="8">
    <source>
        <dbReference type="EMBL" id="MFK9095458.1"/>
    </source>
</evidence>
<organism evidence="8 9">
    <name type="scientific">Bacillus salipaludis</name>
    <dbReference type="NCBI Taxonomy" id="2547811"/>
    <lineage>
        <taxon>Bacteria</taxon>
        <taxon>Bacillati</taxon>
        <taxon>Bacillota</taxon>
        <taxon>Bacilli</taxon>
        <taxon>Bacillales</taxon>
        <taxon>Bacillaceae</taxon>
        <taxon>Bacillus</taxon>
    </lineage>
</organism>
<gene>
    <name evidence="8" type="ORF">ACJEBI_28945</name>
</gene>
<feature type="domain" description="Core-binding (CB)" evidence="7">
    <location>
        <begin position="56"/>
        <end position="148"/>
    </location>
</feature>
<dbReference type="InterPro" id="IPR044068">
    <property type="entry name" value="CB"/>
</dbReference>
<comment type="similarity">
    <text evidence="1">Belongs to the 'phage' integrase family.</text>
</comment>
<keyword evidence="9" id="KW-1185">Reference proteome</keyword>
<keyword evidence="4" id="KW-0233">DNA recombination</keyword>
<feature type="domain" description="Tyr recombinase" evidence="6">
    <location>
        <begin position="169"/>
        <end position="366"/>
    </location>
</feature>
<accession>A0ABW8RPL2</accession>
<dbReference type="InterPro" id="IPR010998">
    <property type="entry name" value="Integrase_recombinase_N"/>
</dbReference>
<keyword evidence="3 5" id="KW-0238">DNA-binding</keyword>
<evidence type="ECO:0000256" key="2">
    <source>
        <dbReference type="ARBA" id="ARBA00022908"/>
    </source>
</evidence>
<dbReference type="InterPro" id="IPR050090">
    <property type="entry name" value="Tyrosine_recombinase_XerCD"/>
</dbReference>
<proteinExistence type="inferred from homology"/>
<dbReference type="PANTHER" id="PTHR30349">
    <property type="entry name" value="PHAGE INTEGRASE-RELATED"/>
    <property type="match status" value="1"/>
</dbReference>
<dbReference type="Pfam" id="PF00589">
    <property type="entry name" value="Phage_integrase"/>
    <property type="match status" value="1"/>
</dbReference>
<evidence type="ECO:0000256" key="3">
    <source>
        <dbReference type="ARBA" id="ARBA00023125"/>
    </source>
</evidence>
<protein>
    <submittedName>
        <fullName evidence="8">Tyrosine-type recombinase/integrase</fullName>
    </submittedName>
</protein>
<evidence type="ECO:0000256" key="4">
    <source>
        <dbReference type="ARBA" id="ARBA00023172"/>
    </source>
</evidence>
<dbReference type="Gene3D" id="1.10.150.130">
    <property type="match status" value="1"/>
</dbReference>
<dbReference type="InterPro" id="IPR028259">
    <property type="entry name" value="AP2-like_int_N"/>
</dbReference>
<dbReference type="CDD" id="cd01189">
    <property type="entry name" value="INT_ICEBs1_C_like"/>
    <property type="match status" value="1"/>
</dbReference>
<dbReference type="PROSITE" id="PS51898">
    <property type="entry name" value="TYR_RECOMBINASE"/>
    <property type="match status" value="1"/>
</dbReference>
<dbReference type="Pfam" id="PF14659">
    <property type="entry name" value="Phage_int_SAM_3"/>
    <property type="match status" value="1"/>
</dbReference>